<name>A0A9N7VYZ1_PLEPL</name>
<gene>
    <name evidence="2" type="ORF">PLEPLA_LOCUS44645</name>
</gene>
<comment type="caution">
    <text evidence="2">The sequence shown here is derived from an EMBL/GenBank/DDBJ whole genome shotgun (WGS) entry which is preliminary data.</text>
</comment>
<accession>A0A9N7VYZ1</accession>
<reference evidence="2" key="1">
    <citation type="submission" date="2020-03" db="EMBL/GenBank/DDBJ databases">
        <authorList>
            <person name="Weist P."/>
        </authorList>
    </citation>
    <scope>NUCLEOTIDE SEQUENCE</scope>
</reference>
<dbReference type="AlphaFoldDB" id="A0A9N7VYZ1"/>
<feature type="region of interest" description="Disordered" evidence="1">
    <location>
        <begin position="1"/>
        <end position="48"/>
    </location>
</feature>
<protein>
    <submittedName>
        <fullName evidence="2">Uncharacterized protein</fullName>
    </submittedName>
</protein>
<dbReference type="Proteomes" id="UP001153269">
    <property type="component" value="Unassembled WGS sequence"/>
</dbReference>
<proteinExistence type="predicted"/>
<keyword evidence="3" id="KW-1185">Reference proteome</keyword>
<evidence type="ECO:0000313" key="3">
    <source>
        <dbReference type="Proteomes" id="UP001153269"/>
    </source>
</evidence>
<feature type="compositionally biased region" description="Polar residues" evidence="1">
    <location>
        <begin position="14"/>
        <end position="26"/>
    </location>
</feature>
<evidence type="ECO:0000313" key="2">
    <source>
        <dbReference type="EMBL" id="CAB1456850.1"/>
    </source>
</evidence>
<evidence type="ECO:0000256" key="1">
    <source>
        <dbReference type="SAM" id="MobiDB-lite"/>
    </source>
</evidence>
<sequence>MKTEGNFAGCPRTEPNQSQPAHTTRSLPAPPAEPPLTGEQPLDPPLRSRQAAEGLQTMLSLMQESGFTTDSGRLSVWLSCVR</sequence>
<organism evidence="2 3">
    <name type="scientific">Pleuronectes platessa</name>
    <name type="common">European plaice</name>
    <dbReference type="NCBI Taxonomy" id="8262"/>
    <lineage>
        <taxon>Eukaryota</taxon>
        <taxon>Metazoa</taxon>
        <taxon>Chordata</taxon>
        <taxon>Craniata</taxon>
        <taxon>Vertebrata</taxon>
        <taxon>Euteleostomi</taxon>
        <taxon>Actinopterygii</taxon>
        <taxon>Neopterygii</taxon>
        <taxon>Teleostei</taxon>
        <taxon>Neoteleostei</taxon>
        <taxon>Acanthomorphata</taxon>
        <taxon>Carangaria</taxon>
        <taxon>Pleuronectiformes</taxon>
        <taxon>Pleuronectoidei</taxon>
        <taxon>Pleuronectidae</taxon>
        <taxon>Pleuronectes</taxon>
    </lineage>
</organism>
<dbReference type="EMBL" id="CADEAL010004314">
    <property type="protein sequence ID" value="CAB1456850.1"/>
    <property type="molecule type" value="Genomic_DNA"/>
</dbReference>